<name>A0A919DQ08_9ACTN</name>
<keyword evidence="2" id="KW-1185">Reference proteome</keyword>
<dbReference type="EMBL" id="BNAT01000059">
    <property type="protein sequence ID" value="GHE64410.1"/>
    <property type="molecule type" value="Genomic_DNA"/>
</dbReference>
<dbReference type="AlphaFoldDB" id="A0A919DQ08"/>
<reference evidence="1" key="2">
    <citation type="submission" date="2020-09" db="EMBL/GenBank/DDBJ databases">
        <authorList>
            <person name="Sun Q."/>
            <person name="Zhou Y."/>
        </authorList>
    </citation>
    <scope>NUCLEOTIDE SEQUENCE</scope>
    <source>
        <strain evidence="1">CGMCC 4.7403</strain>
    </source>
</reference>
<evidence type="ECO:0000313" key="2">
    <source>
        <dbReference type="Proteomes" id="UP000603227"/>
    </source>
</evidence>
<evidence type="ECO:0000313" key="1">
    <source>
        <dbReference type="EMBL" id="GHE64410.1"/>
    </source>
</evidence>
<sequence length="106" mass="11591">MSPQYRAGMASKRRPYWRTFGTPTSLVLYRTADGWRYAVHFTGPAGIAHGTLAGPPPSSEPDIAQAALVQKAEEPTHRRPDVLWQAPDQPDWWTGTVTVAGPLPPA</sequence>
<accession>A0A919DQ08</accession>
<proteinExistence type="predicted"/>
<comment type="caution">
    <text evidence="1">The sequence shown here is derived from an EMBL/GenBank/DDBJ whole genome shotgun (WGS) entry which is preliminary data.</text>
</comment>
<organism evidence="1 2">
    <name type="scientific">Streptomyces capitiformicae</name>
    <dbReference type="NCBI Taxonomy" id="2014920"/>
    <lineage>
        <taxon>Bacteria</taxon>
        <taxon>Bacillati</taxon>
        <taxon>Actinomycetota</taxon>
        <taxon>Actinomycetes</taxon>
        <taxon>Kitasatosporales</taxon>
        <taxon>Streptomycetaceae</taxon>
        <taxon>Streptomyces</taxon>
    </lineage>
</organism>
<dbReference type="Proteomes" id="UP000603227">
    <property type="component" value="Unassembled WGS sequence"/>
</dbReference>
<protein>
    <submittedName>
        <fullName evidence="1">Uncharacterized protein</fullName>
    </submittedName>
</protein>
<reference evidence="1" key="1">
    <citation type="journal article" date="2014" name="Int. J. Syst. Evol. Microbiol.">
        <title>Complete genome sequence of Corynebacterium casei LMG S-19264T (=DSM 44701T), isolated from a smear-ripened cheese.</title>
        <authorList>
            <consortium name="US DOE Joint Genome Institute (JGI-PGF)"/>
            <person name="Walter F."/>
            <person name="Albersmeier A."/>
            <person name="Kalinowski J."/>
            <person name="Ruckert C."/>
        </authorList>
    </citation>
    <scope>NUCLEOTIDE SEQUENCE</scope>
    <source>
        <strain evidence="1">CGMCC 4.7403</strain>
    </source>
</reference>
<gene>
    <name evidence="1" type="ORF">GCM10017771_87940</name>
</gene>